<dbReference type="Gene3D" id="3.30.110.90">
    <property type="entry name" value="Amidohydrolase"/>
    <property type="match status" value="1"/>
</dbReference>
<evidence type="ECO:0000313" key="3">
    <source>
        <dbReference type="Proteomes" id="UP000569914"/>
    </source>
</evidence>
<organism evidence="2 3">
    <name type="scientific">Microlunatus parietis</name>
    <dbReference type="NCBI Taxonomy" id="682979"/>
    <lineage>
        <taxon>Bacteria</taxon>
        <taxon>Bacillati</taxon>
        <taxon>Actinomycetota</taxon>
        <taxon>Actinomycetes</taxon>
        <taxon>Propionibacteriales</taxon>
        <taxon>Propionibacteriaceae</taxon>
        <taxon>Microlunatus</taxon>
    </lineage>
</organism>
<keyword evidence="2" id="KW-0378">Hydrolase</keyword>
<protein>
    <submittedName>
        <fullName evidence="2">Imidazolonepropionase-like amidohydrolase</fullName>
    </submittedName>
</protein>
<dbReference type="GO" id="GO:0016810">
    <property type="term" value="F:hydrolase activity, acting on carbon-nitrogen (but not peptide) bonds"/>
    <property type="evidence" value="ECO:0007669"/>
    <property type="project" value="InterPro"/>
</dbReference>
<dbReference type="InterPro" id="IPR011059">
    <property type="entry name" value="Metal-dep_hydrolase_composite"/>
</dbReference>
<evidence type="ECO:0000313" key="2">
    <source>
        <dbReference type="EMBL" id="NYE73367.1"/>
    </source>
</evidence>
<dbReference type="AlphaFoldDB" id="A0A7Y9LD02"/>
<reference evidence="2 3" key="1">
    <citation type="submission" date="2020-07" db="EMBL/GenBank/DDBJ databases">
        <title>Sequencing the genomes of 1000 actinobacteria strains.</title>
        <authorList>
            <person name="Klenk H.-P."/>
        </authorList>
    </citation>
    <scope>NUCLEOTIDE SEQUENCE [LARGE SCALE GENOMIC DNA]</scope>
    <source>
        <strain evidence="2 3">DSM 22083</strain>
    </source>
</reference>
<evidence type="ECO:0000259" key="1">
    <source>
        <dbReference type="Pfam" id="PF01979"/>
    </source>
</evidence>
<dbReference type="SUPFAM" id="SSF51556">
    <property type="entry name" value="Metallo-dependent hydrolases"/>
    <property type="match status" value="1"/>
</dbReference>
<comment type="caution">
    <text evidence="2">The sequence shown here is derived from an EMBL/GenBank/DDBJ whole genome shotgun (WGS) entry which is preliminary data.</text>
</comment>
<sequence>MTTELDLFCMPALLAELRAAVRDRDDHADLRSSGVGATAPGGHPSQLVQWGIYPEFPTVAGLDQVESFVADRVAEDSEYLKIILEDGSTFGIESPRLSPEVVRALAEAAHAAGLRTVAHVSTQADADLAIEAGIEGLAHLVPILAGTDAATGRSVHGFSLHGELAALVDAGLSPAAALTAATAAPADAYGLADRGRLQPGLRADLLLVDGDPTADITATREISGVWKGGVPLDRESRAARPE</sequence>
<dbReference type="EMBL" id="JACCBU010000001">
    <property type="protein sequence ID" value="NYE73367.1"/>
    <property type="molecule type" value="Genomic_DNA"/>
</dbReference>
<dbReference type="InterPro" id="IPR051781">
    <property type="entry name" value="Metallo-dep_Hydrolase"/>
</dbReference>
<dbReference type="InterPro" id="IPR032466">
    <property type="entry name" value="Metal_Hydrolase"/>
</dbReference>
<accession>A0A7Y9LD02</accession>
<gene>
    <name evidence="2" type="ORF">BKA15_004696</name>
</gene>
<feature type="domain" description="Amidohydrolase-related" evidence="1">
    <location>
        <begin position="128"/>
        <end position="229"/>
    </location>
</feature>
<dbReference type="Gene3D" id="1.20.58.520">
    <property type="entry name" value="Amidohydrolase"/>
    <property type="match status" value="1"/>
</dbReference>
<dbReference type="Gene3D" id="2.30.40.10">
    <property type="entry name" value="Urease, subunit C, domain 1"/>
    <property type="match status" value="1"/>
</dbReference>
<name>A0A7Y9LD02_9ACTN</name>
<keyword evidence="3" id="KW-1185">Reference proteome</keyword>
<dbReference type="PANTHER" id="PTHR43135">
    <property type="entry name" value="ALPHA-D-RIBOSE 1-METHYLPHOSPHONATE 5-TRIPHOSPHATE DIPHOSPHATASE"/>
    <property type="match status" value="1"/>
</dbReference>
<dbReference type="Pfam" id="PF01979">
    <property type="entry name" value="Amidohydro_1"/>
    <property type="match status" value="1"/>
</dbReference>
<dbReference type="InterPro" id="IPR006680">
    <property type="entry name" value="Amidohydro-rel"/>
</dbReference>
<dbReference type="Gene3D" id="3.20.20.140">
    <property type="entry name" value="Metal-dependent hydrolases"/>
    <property type="match status" value="1"/>
</dbReference>
<proteinExistence type="predicted"/>
<dbReference type="RefSeq" id="WP_179754807.1">
    <property type="nucleotide sequence ID" value="NZ_JACCBU010000001.1"/>
</dbReference>
<dbReference type="Proteomes" id="UP000569914">
    <property type="component" value="Unassembled WGS sequence"/>
</dbReference>
<dbReference type="PANTHER" id="PTHR43135:SF3">
    <property type="entry name" value="ALPHA-D-RIBOSE 1-METHYLPHOSPHONATE 5-TRIPHOSPHATE DIPHOSPHATASE"/>
    <property type="match status" value="1"/>
</dbReference>